<dbReference type="EMBL" id="KJ094026">
    <property type="protein sequence ID" value="AHL18948.1"/>
    <property type="molecule type" value="Genomic_DNA"/>
</dbReference>
<protein>
    <submittedName>
        <fullName evidence="1">DUF1642 domain-containing protein</fullName>
    </submittedName>
</protein>
<organism evidence="1">
    <name type="scientific">Listeria phage LP-032</name>
    <dbReference type="NCBI Taxonomy" id="1173746"/>
    <lineage>
        <taxon>Viruses</taxon>
        <taxon>Duplodnaviria</taxon>
        <taxon>Heunggongvirae</taxon>
        <taxon>Uroviricota</taxon>
        <taxon>Caudoviricetes</taxon>
        <taxon>Homburgvirus</taxon>
        <taxon>Homburgvirus LP26</taxon>
    </lineage>
</organism>
<evidence type="ECO:0000313" key="1">
    <source>
        <dbReference type="EMBL" id="AHL18948.1"/>
    </source>
</evidence>
<accession>A0A059T5I5</accession>
<name>A0A059T5I5_9CAUD</name>
<dbReference type="Pfam" id="PF07852">
    <property type="entry name" value="DUF1642"/>
    <property type="match status" value="1"/>
</dbReference>
<reference evidence="1" key="1">
    <citation type="journal article" date="2014" name="Appl. Environ. Microbiol.">
        <title>Comparative genomic and morphological analysis of Listeria phages isolated from farm environments.</title>
        <authorList>
            <person name="Denes T."/>
            <person name="Vongkamjan K."/>
            <person name="Ackermann H.W."/>
            <person name="Moreno Switt A.I."/>
            <person name="Wiedmann M."/>
            <person name="den Bakker H.C."/>
        </authorList>
    </citation>
    <scope>NUCLEOTIDE SEQUENCE</scope>
</reference>
<sequence>MEFYKGQKVAFISGNKKVVGEVKGVFYEIETLIIKVGEGQLDHNRKFSDVFEYEEPKLPVVPDYVAEWFEENKNNLDYEIWRYIRNFDEQNTDSNFYMFMNDATSNPIEILVEMKNGYKIEAKPATYVSTCGEDTEGKYIILRDKETISEDFKLYVSMVTPVAKSFEYAVTPDKECAIIGDEVNILAIACFLASQNTNHTFDVVPYEEDVL</sequence>
<dbReference type="InterPro" id="IPR012865">
    <property type="entry name" value="DUF1642"/>
</dbReference>
<gene>
    <name evidence="1" type="ORF">LP032_099</name>
</gene>
<proteinExistence type="predicted"/>